<accession>A0A1M6PB87</accession>
<evidence type="ECO:0000313" key="1">
    <source>
        <dbReference type="EMBL" id="SHK05231.1"/>
    </source>
</evidence>
<keyword evidence="2" id="KW-1185">Reference proteome</keyword>
<organism evidence="1 2">
    <name type="scientific">Pseudozobellia thermophila</name>
    <dbReference type="NCBI Taxonomy" id="192903"/>
    <lineage>
        <taxon>Bacteria</taxon>
        <taxon>Pseudomonadati</taxon>
        <taxon>Bacteroidota</taxon>
        <taxon>Flavobacteriia</taxon>
        <taxon>Flavobacteriales</taxon>
        <taxon>Flavobacteriaceae</taxon>
        <taxon>Pseudozobellia</taxon>
    </lineage>
</organism>
<sequence length="112" mass="13051">MHLSGNTLTDIVETKDHYVLLQRLGRNRSDIHQFMAKLSSYMGEPRTHGQFKRFNRLRQMAKDLVVSNEEIGSTVRHGHNEFYISGLYQKHLARFKSFAHEVSDYLGELKEG</sequence>
<dbReference type="Proteomes" id="UP000184543">
    <property type="component" value="Unassembled WGS sequence"/>
</dbReference>
<proteinExistence type="predicted"/>
<protein>
    <submittedName>
        <fullName evidence="1">Uncharacterized protein</fullName>
    </submittedName>
</protein>
<gene>
    <name evidence="1" type="ORF">SAMN04488513_11928</name>
</gene>
<dbReference type="OrthoDB" id="1453036at2"/>
<dbReference type="EMBL" id="FQYU01000019">
    <property type="protein sequence ID" value="SHK05231.1"/>
    <property type="molecule type" value="Genomic_DNA"/>
</dbReference>
<evidence type="ECO:0000313" key="2">
    <source>
        <dbReference type="Proteomes" id="UP000184543"/>
    </source>
</evidence>
<dbReference type="AlphaFoldDB" id="A0A1M6PB87"/>
<name>A0A1M6PB87_9FLAO</name>
<reference evidence="2" key="1">
    <citation type="submission" date="2016-11" db="EMBL/GenBank/DDBJ databases">
        <authorList>
            <person name="Varghese N."/>
            <person name="Submissions S."/>
        </authorList>
    </citation>
    <scope>NUCLEOTIDE SEQUENCE [LARGE SCALE GENOMIC DNA]</scope>
    <source>
        <strain evidence="2">DSM 19858</strain>
    </source>
</reference>